<dbReference type="Proteomes" id="UP001236652">
    <property type="component" value="Chromosome"/>
</dbReference>
<organism evidence="2 3">
    <name type="scientific">Pontibacillus chungwhensis</name>
    <dbReference type="NCBI Taxonomy" id="265426"/>
    <lineage>
        <taxon>Bacteria</taxon>
        <taxon>Bacillati</taxon>
        <taxon>Bacillota</taxon>
        <taxon>Bacilli</taxon>
        <taxon>Bacillales</taxon>
        <taxon>Bacillaceae</taxon>
        <taxon>Pontibacillus</taxon>
    </lineage>
</organism>
<dbReference type="SUPFAM" id="SSF82171">
    <property type="entry name" value="DPP6 N-terminal domain-like"/>
    <property type="match status" value="1"/>
</dbReference>
<dbReference type="PANTHER" id="PTHR36842">
    <property type="entry name" value="PROTEIN TOLB HOMOLOG"/>
    <property type="match status" value="1"/>
</dbReference>
<dbReference type="Gene3D" id="2.120.10.30">
    <property type="entry name" value="TolB, C-terminal domain"/>
    <property type="match status" value="1"/>
</dbReference>
<evidence type="ECO:0008006" key="4">
    <source>
        <dbReference type="Google" id="ProtNLM"/>
    </source>
</evidence>
<evidence type="ECO:0000256" key="1">
    <source>
        <dbReference type="SAM" id="SignalP"/>
    </source>
</evidence>
<protein>
    <recommendedName>
        <fullName evidence="4">WD40 repeat protein</fullName>
    </recommendedName>
</protein>
<dbReference type="PANTHER" id="PTHR36842:SF1">
    <property type="entry name" value="PROTEIN TOLB"/>
    <property type="match status" value="1"/>
</dbReference>
<reference evidence="2 3" key="1">
    <citation type="submission" date="2023-05" db="EMBL/GenBank/DDBJ databases">
        <title>Comparative genomics reveals the evidence of polycyclic aromatic hydrocarbons degradation in moderately halophilic genus Pontibacillus.</title>
        <authorList>
            <person name="Yang H."/>
            <person name="Qian Z."/>
        </authorList>
    </citation>
    <scope>NUCLEOTIDE SEQUENCE [LARGE SCALE GENOMIC DNA]</scope>
    <source>
        <strain evidence="3">HN14</strain>
    </source>
</reference>
<feature type="chain" id="PRO_5047391748" description="WD40 repeat protein" evidence="1">
    <location>
        <begin position="22"/>
        <end position="411"/>
    </location>
</feature>
<dbReference type="EMBL" id="CP126446">
    <property type="protein sequence ID" value="WIF98827.1"/>
    <property type="molecule type" value="Genomic_DNA"/>
</dbReference>
<dbReference type="InterPro" id="IPR011042">
    <property type="entry name" value="6-blade_b-propeller_TolB-like"/>
</dbReference>
<evidence type="ECO:0000313" key="2">
    <source>
        <dbReference type="EMBL" id="WIF98827.1"/>
    </source>
</evidence>
<accession>A0ABY8UZ97</accession>
<gene>
    <name evidence="2" type="ORF">QNI29_04005</name>
</gene>
<sequence length="411" mass="46464">MKYIVICFLIFLMVIPSTGLAQKTDLTAAFVRNGDLWVIHDGKEKKVTHTKTVTSKPIWSHDGQYVAFLQKGVLNEQGELSDELWTYQIKGQKKKKIYSDAFNAKWSPKENKIAFQHEGALSVSDLKNFFNVSVGVGGYTWLPEGNGFLLSSNAMPTPQGWTNAVLYKKMLPEELVDTMDTEAEAFFTIPKQLKTDDAEIPAIGAEDFGFSPSKKWMSFIVYPTASWSMDSNMLSVIRTDGTDFSVVDEIITGVGTPKWAPSEDILAYIGGSGRLVFGFKNKDLKTKEFPASNSLTPESYAELDFTWLTDEQLVTSRVKEADWSNDPANRPKPALYKINLESQKQDQISSPSEQKGDYHPMFLEKEKKLAWLRGNDLIDEHKDVWIAEEYGSKAEKWVENVSEISFYEPEH</sequence>
<dbReference type="RefSeq" id="WP_231418594.1">
    <property type="nucleotide sequence ID" value="NZ_CP126446.1"/>
</dbReference>
<evidence type="ECO:0000313" key="3">
    <source>
        <dbReference type="Proteomes" id="UP001236652"/>
    </source>
</evidence>
<keyword evidence="1" id="KW-0732">Signal</keyword>
<feature type="signal peptide" evidence="1">
    <location>
        <begin position="1"/>
        <end position="21"/>
    </location>
</feature>
<name>A0ABY8UZ97_9BACI</name>
<keyword evidence="3" id="KW-1185">Reference proteome</keyword>
<proteinExistence type="predicted"/>